<proteinExistence type="predicted"/>
<sequence>GRFGSPDRQPAPGEGVGTSPCRQEVLRAPGGALVQPALETESMLNPELAHRDYPDLSRVPPCYHDLQGSLQQDQGHVSAPSHHVRQVLIRLLENKLYVKVEKCGFHASSVSFPGFIVSPSHIKMAPEKRGITTSGNWELLAIKVALEEWRHWLEGAEQPFIVWTDHKNLEYHKSEKGLNSCQAR</sequence>
<protein>
    <submittedName>
        <fullName evidence="1">Uncharacterized protein</fullName>
    </submittedName>
</protein>
<accession>A0ACB8VDY0</accession>
<keyword evidence="2" id="KW-1185">Reference proteome</keyword>
<reference evidence="1" key="1">
    <citation type="submission" date="2022-04" db="EMBL/GenBank/DDBJ databases">
        <title>Jade perch genome.</title>
        <authorList>
            <person name="Chao B."/>
        </authorList>
    </citation>
    <scope>NUCLEOTIDE SEQUENCE</scope>
    <source>
        <strain evidence="1">CB-2022</strain>
    </source>
</reference>
<gene>
    <name evidence="1" type="ORF">L3Q82_019673</name>
</gene>
<organism evidence="1 2">
    <name type="scientific">Scortum barcoo</name>
    <name type="common">barcoo grunter</name>
    <dbReference type="NCBI Taxonomy" id="214431"/>
    <lineage>
        <taxon>Eukaryota</taxon>
        <taxon>Metazoa</taxon>
        <taxon>Chordata</taxon>
        <taxon>Craniata</taxon>
        <taxon>Vertebrata</taxon>
        <taxon>Euteleostomi</taxon>
        <taxon>Actinopterygii</taxon>
        <taxon>Neopterygii</taxon>
        <taxon>Teleostei</taxon>
        <taxon>Neoteleostei</taxon>
        <taxon>Acanthomorphata</taxon>
        <taxon>Eupercaria</taxon>
        <taxon>Centrarchiformes</taxon>
        <taxon>Terapontoidei</taxon>
        <taxon>Terapontidae</taxon>
        <taxon>Scortum</taxon>
    </lineage>
</organism>
<dbReference type="Proteomes" id="UP000831701">
    <property type="component" value="Chromosome 23"/>
</dbReference>
<dbReference type="EMBL" id="CM041553">
    <property type="protein sequence ID" value="KAI3353107.1"/>
    <property type="molecule type" value="Genomic_DNA"/>
</dbReference>
<evidence type="ECO:0000313" key="1">
    <source>
        <dbReference type="EMBL" id="KAI3353107.1"/>
    </source>
</evidence>
<name>A0ACB8VDY0_9TELE</name>
<evidence type="ECO:0000313" key="2">
    <source>
        <dbReference type="Proteomes" id="UP000831701"/>
    </source>
</evidence>
<feature type="non-terminal residue" evidence="1">
    <location>
        <position position="1"/>
    </location>
</feature>
<comment type="caution">
    <text evidence="1">The sequence shown here is derived from an EMBL/GenBank/DDBJ whole genome shotgun (WGS) entry which is preliminary data.</text>
</comment>